<dbReference type="EMBL" id="CP034539">
    <property type="protein sequence ID" value="AZQ40114.1"/>
    <property type="molecule type" value="Genomic_DNA"/>
</dbReference>
<evidence type="ECO:0000313" key="4">
    <source>
        <dbReference type="EMBL" id="AZQ32109.1"/>
    </source>
</evidence>
<evidence type="ECO:0000313" key="5">
    <source>
        <dbReference type="EMBL" id="AZQ40114.1"/>
    </source>
</evidence>
<keyword evidence="6" id="KW-1185">Reference proteome</keyword>
<accession>A0A3Q9EN66</accession>
<keyword evidence="2" id="KW-0732">Signal</keyword>
<evidence type="ECO:0000259" key="3">
    <source>
        <dbReference type="Pfam" id="PF14040"/>
    </source>
</evidence>
<proteinExistence type="predicted"/>
<evidence type="ECO:0000256" key="1">
    <source>
        <dbReference type="SAM" id="MobiDB-lite"/>
    </source>
</evidence>
<dbReference type="AlphaFoldDB" id="A0A3Q9EN66"/>
<name>A0A3Q9EN66_9ACTN</name>
<feature type="signal peptide" evidence="2">
    <location>
        <begin position="1"/>
        <end position="25"/>
    </location>
</feature>
<dbReference type="Proteomes" id="UP000280298">
    <property type="component" value="Chromosome"/>
</dbReference>
<dbReference type="Pfam" id="PF14040">
    <property type="entry name" value="DNase_NucA_NucB"/>
    <property type="match status" value="1"/>
</dbReference>
<reference evidence="4 6" key="1">
    <citation type="journal article" date="2019" name="Int. J. Syst. Evol. Microbiol.">
        <title>Streptomyces cyaneochromogenes sp. nov., a blue pigment-producing actinomycete from manganese-contaminated soil.</title>
        <authorList>
            <person name="Tang X."/>
            <person name="Zhao J."/>
            <person name="Li K."/>
            <person name="Chen Z."/>
            <person name="Sun Y."/>
            <person name="Gao J."/>
        </authorList>
    </citation>
    <scope>NUCLEOTIDE SEQUENCE [LARGE SCALE GENOMIC DNA]</scope>
    <source>
        <strain evidence="4 6">MK-45</strain>
    </source>
</reference>
<dbReference type="RefSeq" id="WP_126387469.1">
    <property type="nucleotide sequence ID" value="NZ_CP034539.1"/>
</dbReference>
<organism evidence="4 6">
    <name type="scientific">Streptomyces cyaneochromogenes</name>
    <dbReference type="NCBI Taxonomy" id="2496836"/>
    <lineage>
        <taxon>Bacteria</taxon>
        <taxon>Bacillati</taxon>
        <taxon>Actinomycetota</taxon>
        <taxon>Actinomycetes</taxon>
        <taxon>Kitasatosporales</taxon>
        <taxon>Streptomycetaceae</taxon>
        <taxon>Streptomyces</taxon>
    </lineage>
</organism>
<gene>
    <name evidence="4" type="ORF">EJ357_00220</name>
    <name evidence="5" type="ORF">EJ357_47710</name>
</gene>
<sequence length="425" mass="44892">MQQYRKRRWFAIAATAAAFTVFAGAAPAAAMMGSQDSSNEAAVVSELTRLTPETTPGSDKPTSETGTSRLSDVGASCTEPDENGRGSCIEYKAPDTIPALPSGESNPQLAAVAPPQWCEDAQGVVYATRTQACRIDSVYYETYVVRNGTRTTTGEANLLLINYSYGSTSESRIAHQLDVTAFSGWGDALKASYNGNARVGYACTKESGSFSAKPIQPLNQWHTGEAFFDSTATATGAVGECGTGWNLTFTNPGYTSTTYVVPVFRQFRCDNNTAGRPVPGCVVPWYASAVYYSRAAYPDLASHVSRAQASGLPGATFEAPLTRTTDPAVNGDNREKACGDAPSVSGKSCDEYPVASSYQGLSAGGTRRTFDGCQFPGIPAGQGPTGVSVCMITATENSSQGGLHTGLYRSERVLDKDPFRVVVTP</sequence>
<feature type="chain" id="PRO_5044599630" description="Deoxyribonuclease NucA/NucB domain-containing protein" evidence="2">
    <location>
        <begin position="26"/>
        <end position="425"/>
    </location>
</feature>
<protein>
    <recommendedName>
        <fullName evidence="3">Deoxyribonuclease NucA/NucB domain-containing protein</fullName>
    </recommendedName>
</protein>
<feature type="domain" description="Deoxyribonuclease NucA/NucB" evidence="3">
    <location>
        <begin position="340"/>
        <end position="422"/>
    </location>
</feature>
<evidence type="ECO:0000313" key="6">
    <source>
        <dbReference type="Proteomes" id="UP000280298"/>
    </source>
</evidence>
<dbReference type="KEGG" id="scya:EJ357_47710"/>
<feature type="region of interest" description="Disordered" evidence="1">
    <location>
        <begin position="318"/>
        <end position="340"/>
    </location>
</feature>
<dbReference type="InterPro" id="IPR029476">
    <property type="entry name" value="DNase_NucA_NucB"/>
</dbReference>
<evidence type="ECO:0000256" key="2">
    <source>
        <dbReference type="SAM" id="SignalP"/>
    </source>
</evidence>
<dbReference type="KEGG" id="scya:EJ357_00220"/>
<feature type="region of interest" description="Disordered" evidence="1">
    <location>
        <begin position="49"/>
        <end position="87"/>
    </location>
</feature>
<dbReference type="EMBL" id="CP034539">
    <property type="protein sequence ID" value="AZQ32109.1"/>
    <property type="molecule type" value="Genomic_DNA"/>
</dbReference>
<dbReference type="OrthoDB" id="2751008at2"/>